<organism evidence="2 3">
    <name type="scientific">Cuneatibacter caecimuris</name>
    <dbReference type="NCBI Taxonomy" id="1796618"/>
    <lineage>
        <taxon>Bacteria</taxon>
        <taxon>Bacillati</taxon>
        <taxon>Bacillota</taxon>
        <taxon>Clostridia</taxon>
        <taxon>Lachnospirales</taxon>
        <taxon>Lachnospiraceae</taxon>
        <taxon>Cuneatibacter</taxon>
    </lineage>
</organism>
<feature type="region of interest" description="Disordered" evidence="1">
    <location>
        <begin position="40"/>
        <end position="67"/>
    </location>
</feature>
<dbReference type="PANTHER" id="PTHR30087:SF1">
    <property type="entry name" value="HYPOTHETICAL CYTOSOLIC PROTEIN"/>
    <property type="match status" value="1"/>
</dbReference>
<evidence type="ECO:0000313" key="3">
    <source>
        <dbReference type="Proteomes" id="UP000292927"/>
    </source>
</evidence>
<dbReference type="AlphaFoldDB" id="A0A4Q7PK36"/>
<dbReference type="OrthoDB" id="9797779at2"/>
<dbReference type="PANTHER" id="PTHR30087">
    <property type="entry name" value="INNER MEMBRANE PROTEIN"/>
    <property type="match status" value="1"/>
</dbReference>
<keyword evidence="3" id="KW-1185">Reference proteome</keyword>
<feature type="compositionally biased region" description="Basic and acidic residues" evidence="1">
    <location>
        <begin position="51"/>
        <end position="67"/>
    </location>
</feature>
<dbReference type="Pfam" id="PF04463">
    <property type="entry name" value="2-thiour_desulf"/>
    <property type="match status" value="1"/>
</dbReference>
<accession>A0A4Q7PK36</accession>
<proteinExistence type="predicted"/>
<comment type="caution">
    <text evidence="2">The sequence shown here is derived from an EMBL/GenBank/DDBJ whole genome shotgun (WGS) entry which is preliminary data.</text>
</comment>
<protein>
    <submittedName>
        <fullName evidence="2">Uncharacterized protein YbbK (DUF523 family)</fullName>
    </submittedName>
</protein>
<dbReference type="EMBL" id="SGXF01000002">
    <property type="protein sequence ID" value="RZT01073.1"/>
    <property type="molecule type" value="Genomic_DNA"/>
</dbReference>
<sequence length="142" mass="15433">MILVSACLLGQCCRYDGKSKPDPKVLELNSKELLLPVCPEQMGGLPTPRTPVERRGERAVDREGKDRTEQFKKGAEEACRLAKLYGCRTAILKSRSPSCGCGQIYDGSFSHTLTEGDGFAAEALKMAGIHVLTEEELDACLA</sequence>
<evidence type="ECO:0000313" key="2">
    <source>
        <dbReference type="EMBL" id="RZT01073.1"/>
    </source>
</evidence>
<gene>
    <name evidence="2" type="ORF">EV209_1511</name>
</gene>
<reference evidence="2 3" key="1">
    <citation type="submission" date="2019-02" db="EMBL/GenBank/DDBJ databases">
        <title>Genomic Encyclopedia of Type Strains, Phase IV (KMG-IV): sequencing the most valuable type-strain genomes for metagenomic binning, comparative biology and taxonomic classification.</title>
        <authorList>
            <person name="Goeker M."/>
        </authorList>
    </citation>
    <scope>NUCLEOTIDE SEQUENCE [LARGE SCALE GENOMIC DNA]</scope>
    <source>
        <strain evidence="2 3">DSM 29486</strain>
    </source>
</reference>
<dbReference type="InterPro" id="IPR007553">
    <property type="entry name" value="2-thiour_desulf"/>
</dbReference>
<dbReference type="RefSeq" id="WP_130434637.1">
    <property type="nucleotide sequence ID" value="NZ_SGXF01000002.1"/>
</dbReference>
<dbReference type="Proteomes" id="UP000292927">
    <property type="component" value="Unassembled WGS sequence"/>
</dbReference>
<name>A0A4Q7PK36_9FIRM</name>
<evidence type="ECO:0000256" key="1">
    <source>
        <dbReference type="SAM" id="MobiDB-lite"/>
    </source>
</evidence>